<dbReference type="Gene3D" id="1.20.1250.20">
    <property type="entry name" value="MFS general substrate transporter like domains"/>
    <property type="match status" value="2"/>
</dbReference>
<gene>
    <name evidence="5" type="ORF">DFP76_101599</name>
</gene>
<evidence type="ECO:0000256" key="4">
    <source>
        <dbReference type="SAM" id="Phobius"/>
    </source>
</evidence>
<accession>A0A366D8E2</accession>
<proteinExistence type="predicted"/>
<keyword evidence="1 4" id="KW-0812">Transmembrane</keyword>
<dbReference type="InterPro" id="IPR036259">
    <property type="entry name" value="MFS_trans_sf"/>
</dbReference>
<evidence type="ECO:0000256" key="1">
    <source>
        <dbReference type="ARBA" id="ARBA00022692"/>
    </source>
</evidence>
<sequence>MNTIKQLMKHDAWFLLLFIFLIALCLRGPVTGLPPLLDRISQELQLNSSQSGLLVSIPLLAFALFAPVASWLTRFFRIEKILASGVALIAIGMLIRTTGSIGSLYLGALLIGAGIAIGNVLLPSLLKREFPQFVVQLTAIYVLMMGVGGFVMSSFAVPLSDFANQAQLPISGWSFALACQAVIIVPAIVVWFCCRITQHHQPKNTRGETNGTLWRRLSSWQVAGFLAFNSLFNYIVVAWIPAILVSHGYTDTTAGLYQGYLQLAGALPSLILAPFIQHLGSHRRLCLFATSLTVLSILGWLYVPTWSGFWSLSYGFGISMGFILGLSFIGMRTDTTKQAASLSGMSQLFGYTLAALGPVLIGALYDWQQSWQPPLYVLLSIGVIWMTLGWFASPKPQSDQS</sequence>
<dbReference type="PANTHER" id="PTHR23523:SF2">
    <property type="entry name" value="2-NITROIMIDAZOLE TRANSPORTER"/>
    <property type="match status" value="1"/>
</dbReference>
<protein>
    <submittedName>
        <fullName evidence="5">CP family cyanate transporter-like MFS transporter</fullName>
    </submittedName>
</protein>
<evidence type="ECO:0000313" key="6">
    <source>
        <dbReference type="Proteomes" id="UP000252086"/>
    </source>
</evidence>
<feature type="transmembrane region" description="Helical" evidence="4">
    <location>
        <begin position="348"/>
        <end position="367"/>
    </location>
</feature>
<dbReference type="InterPro" id="IPR052524">
    <property type="entry name" value="MFS_Cyanate_Porter"/>
</dbReference>
<keyword evidence="6" id="KW-1185">Reference proteome</keyword>
<dbReference type="InterPro" id="IPR011701">
    <property type="entry name" value="MFS"/>
</dbReference>
<feature type="transmembrane region" description="Helical" evidence="4">
    <location>
        <begin position="373"/>
        <end position="392"/>
    </location>
</feature>
<feature type="transmembrane region" description="Helical" evidence="4">
    <location>
        <begin position="309"/>
        <end position="328"/>
    </location>
</feature>
<evidence type="ECO:0000256" key="2">
    <source>
        <dbReference type="ARBA" id="ARBA00022989"/>
    </source>
</evidence>
<feature type="transmembrane region" description="Helical" evidence="4">
    <location>
        <begin position="133"/>
        <end position="152"/>
    </location>
</feature>
<feature type="transmembrane region" description="Helical" evidence="4">
    <location>
        <begin position="172"/>
        <end position="194"/>
    </location>
</feature>
<keyword evidence="3 4" id="KW-0472">Membrane</keyword>
<dbReference type="EMBL" id="QNRF01000001">
    <property type="protein sequence ID" value="RBO86322.1"/>
    <property type="molecule type" value="Genomic_DNA"/>
</dbReference>
<comment type="caution">
    <text evidence="5">The sequence shown here is derived from an EMBL/GenBank/DDBJ whole genome shotgun (WGS) entry which is preliminary data.</text>
</comment>
<feature type="transmembrane region" description="Helical" evidence="4">
    <location>
        <begin position="222"/>
        <end position="245"/>
    </location>
</feature>
<dbReference type="GO" id="GO:0022857">
    <property type="term" value="F:transmembrane transporter activity"/>
    <property type="evidence" value="ECO:0007669"/>
    <property type="project" value="InterPro"/>
</dbReference>
<dbReference type="Proteomes" id="UP000252086">
    <property type="component" value="Unassembled WGS sequence"/>
</dbReference>
<evidence type="ECO:0000313" key="5">
    <source>
        <dbReference type="EMBL" id="RBO86322.1"/>
    </source>
</evidence>
<keyword evidence="2 4" id="KW-1133">Transmembrane helix</keyword>
<feature type="transmembrane region" description="Helical" evidence="4">
    <location>
        <begin position="285"/>
        <end position="303"/>
    </location>
</feature>
<dbReference type="PANTHER" id="PTHR23523">
    <property type="match status" value="1"/>
</dbReference>
<dbReference type="OrthoDB" id="5317164at2"/>
<dbReference type="Pfam" id="PF07690">
    <property type="entry name" value="MFS_1"/>
    <property type="match status" value="1"/>
</dbReference>
<organism evidence="5 6">
    <name type="scientific">Marinomonas aquiplantarum</name>
    <dbReference type="NCBI Taxonomy" id="491951"/>
    <lineage>
        <taxon>Bacteria</taxon>
        <taxon>Pseudomonadati</taxon>
        <taxon>Pseudomonadota</taxon>
        <taxon>Gammaproteobacteria</taxon>
        <taxon>Oceanospirillales</taxon>
        <taxon>Oceanospirillaceae</taxon>
        <taxon>Marinomonas</taxon>
    </lineage>
</organism>
<dbReference type="SUPFAM" id="SSF103473">
    <property type="entry name" value="MFS general substrate transporter"/>
    <property type="match status" value="1"/>
</dbReference>
<feature type="transmembrane region" description="Helical" evidence="4">
    <location>
        <begin position="104"/>
        <end position="126"/>
    </location>
</feature>
<dbReference type="RefSeq" id="WP_113873178.1">
    <property type="nucleotide sequence ID" value="NZ_QNRF01000001.1"/>
</dbReference>
<feature type="transmembrane region" description="Helical" evidence="4">
    <location>
        <begin position="81"/>
        <end position="98"/>
    </location>
</feature>
<feature type="transmembrane region" description="Helical" evidence="4">
    <location>
        <begin position="257"/>
        <end position="276"/>
    </location>
</feature>
<dbReference type="AlphaFoldDB" id="A0A366D8E2"/>
<feature type="transmembrane region" description="Helical" evidence="4">
    <location>
        <begin position="51"/>
        <end position="69"/>
    </location>
</feature>
<evidence type="ECO:0000256" key="3">
    <source>
        <dbReference type="ARBA" id="ARBA00023136"/>
    </source>
</evidence>
<reference evidence="5 6" key="1">
    <citation type="submission" date="2018-06" db="EMBL/GenBank/DDBJ databases">
        <title>Genomic Encyclopedia of Type Strains, Phase III (KMG-III): the genomes of soil and plant-associated and newly described type strains.</title>
        <authorList>
            <person name="Whitman W."/>
        </authorList>
    </citation>
    <scope>NUCLEOTIDE SEQUENCE [LARGE SCALE GENOMIC DNA]</scope>
    <source>
        <strain evidence="5 6">CECT 7732</strain>
    </source>
</reference>
<name>A0A366D8E2_9GAMM</name>